<gene>
    <name evidence="1" type="ORF">ISP18_01405</name>
</gene>
<dbReference type="SUPFAM" id="SSF141452">
    <property type="entry name" value="Hcp1-like"/>
    <property type="match status" value="1"/>
</dbReference>
<sequence>MAFDMHIKFGSGKVKIEGASNHKKHKGEVPILAWSWGVSNTGDLHTGAGAASGGKAHVQDISITKYVDGCSNALLQAACTGARVDGAFIYVTNATGEQTDFLTIELSEGVLVTSVSTGGSGGEDKLTENITLHFGKFKYSFQPQDDKGGAKGGTKDFTFDIQQVASA</sequence>
<dbReference type="InterPro" id="IPR053165">
    <property type="entry name" value="HSI-I_assembly_Hcp1"/>
</dbReference>
<dbReference type="EMBL" id="JADIKI010000021">
    <property type="protein sequence ID" value="MFK2853251.1"/>
    <property type="molecule type" value="Genomic_DNA"/>
</dbReference>
<dbReference type="InterPro" id="IPR036624">
    <property type="entry name" value="Hcp1-lik_sf"/>
</dbReference>
<reference evidence="1 2" key="1">
    <citation type="submission" date="2020-10" db="EMBL/GenBank/DDBJ databases">
        <title>Phylogeny of dyella-like bacteria.</title>
        <authorList>
            <person name="Fu J."/>
        </authorList>
    </citation>
    <scope>NUCLEOTIDE SEQUENCE [LARGE SCALE GENOMIC DNA]</scope>
    <source>
        <strain evidence="1 2">DHG40</strain>
    </source>
</reference>
<comment type="caution">
    <text evidence="1">The sequence shown here is derived from an EMBL/GenBank/DDBJ whole genome shotgun (WGS) entry which is preliminary data.</text>
</comment>
<dbReference type="RefSeq" id="WP_380016307.1">
    <property type="nucleotide sequence ID" value="NZ_JADIKI010000021.1"/>
</dbReference>
<dbReference type="Gene3D" id="2.30.110.20">
    <property type="entry name" value="Hcp1-like"/>
    <property type="match status" value="1"/>
</dbReference>
<accession>A0ABW8IDK4</accession>
<dbReference type="Pfam" id="PF05638">
    <property type="entry name" value="T6SS_HCP"/>
    <property type="match status" value="1"/>
</dbReference>
<organism evidence="1 2">
    <name type="scientific">Dyella humi</name>
    <dbReference type="NCBI Taxonomy" id="1770547"/>
    <lineage>
        <taxon>Bacteria</taxon>
        <taxon>Pseudomonadati</taxon>
        <taxon>Pseudomonadota</taxon>
        <taxon>Gammaproteobacteria</taxon>
        <taxon>Lysobacterales</taxon>
        <taxon>Rhodanobacteraceae</taxon>
        <taxon>Dyella</taxon>
    </lineage>
</organism>
<dbReference type="PANTHER" id="PTHR36152:SF5">
    <property type="entry name" value="PROTEIN HCP1"/>
    <property type="match status" value="1"/>
</dbReference>
<proteinExistence type="predicted"/>
<keyword evidence="2" id="KW-1185">Reference proteome</keyword>
<dbReference type="Proteomes" id="UP001620409">
    <property type="component" value="Unassembled WGS sequence"/>
</dbReference>
<name>A0ABW8IDK4_9GAMM</name>
<dbReference type="PANTHER" id="PTHR36152">
    <property type="entry name" value="CYTOPLASMIC PROTEIN-RELATED"/>
    <property type="match status" value="1"/>
</dbReference>
<evidence type="ECO:0000313" key="2">
    <source>
        <dbReference type="Proteomes" id="UP001620409"/>
    </source>
</evidence>
<evidence type="ECO:0000313" key="1">
    <source>
        <dbReference type="EMBL" id="MFK2853251.1"/>
    </source>
</evidence>
<dbReference type="InterPro" id="IPR008514">
    <property type="entry name" value="T6SS_Hcp"/>
</dbReference>
<protein>
    <submittedName>
        <fullName evidence="1">Type VI secretion system tube protein Hcp</fullName>
    </submittedName>
</protein>